<evidence type="ECO:0000256" key="1">
    <source>
        <dbReference type="ARBA" id="ARBA00023157"/>
    </source>
</evidence>
<dbReference type="InterPro" id="IPR043504">
    <property type="entry name" value="Peptidase_S1_PA_chymotrypsin"/>
</dbReference>
<keyword evidence="7" id="KW-1185">Reference proteome</keyword>
<proteinExistence type="inferred from homology"/>
<dbReference type="InterPro" id="IPR009003">
    <property type="entry name" value="Peptidase_S1_PA"/>
</dbReference>
<evidence type="ECO:0000313" key="7">
    <source>
        <dbReference type="Proteomes" id="UP000019118"/>
    </source>
</evidence>
<keyword evidence="4" id="KW-0732">Signal</keyword>
<dbReference type="GO" id="GO:0004252">
    <property type="term" value="F:serine-type endopeptidase activity"/>
    <property type="evidence" value="ECO:0007669"/>
    <property type="project" value="InterPro"/>
</dbReference>
<dbReference type="InterPro" id="IPR001254">
    <property type="entry name" value="Trypsin_dom"/>
</dbReference>
<dbReference type="FunFam" id="2.40.10.10:FF:000002">
    <property type="entry name" value="Transmembrane protease serine"/>
    <property type="match status" value="1"/>
</dbReference>
<dbReference type="Pfam" id="PF00089">
    <property type="entry name" value="Trypsin"/>
    <property type="match status" value="1"/>
</dbReference>
<dbReference type="KEGG" id="dpa:109544069"/>
<reference evidence="7" key="1">
    <citation type="journal article" date="2013" name="Genome Biol.">
        <title>Draft genome of the mountain pine beetle, Dendroctonus ponderosae Hopkins, a major forest pest.</title>
        <authorList>
            <person name="Keeling C.I."/>
            <person name="Yuen M.M."/>
            <person name="Liao N.Y."/>
            <person name="Docking T.R."/>
            <person name="Chan S.K."/>
            <person name="Taylor G.A."/>
            <person name="Palmquist D.L."/>
            <person name="Jackman S.D."/>
            <person name="Nguyen A."/>
            <person name="Li M."/>
            <person name="Henderson H."/>
            <person name="Janes J.K."/>
            <person name="Zhao Y."/>
            <person name="Pandoh P."/>
            <person name="Moore R."/>
            <person name="Sperling F.A."/>
            <person name="Huber D.P."/>
            <person name="Birol I."/>
            <person name="Jones S.J."/>
            <person name="Bohlmann J."/>
        </authorList>
    </citation>
    <scope>NUCLEOTIDE SEQUENCE</scope>
</reference>
<keyword evidence="1" id="KW-1015">Disulfide bond</keyword>
<dbReference type="Proteomes" id="UP000019118">
    <property type="component" value="Unassembled WGS sequence"/>
</dbReference>
<dbReference type="EnsemblMetazoa" id="XM_019914090.1">
    <property type="protein sequence ID" value="XP_019769649.1"/>
    <property type="gene ID" value="LOC109544069"/>
</dbReference>
<dbReference type="GO" id="GO:0006508">
    <property type="term" value="P:proteolysis"/>
    <property type="evidence" value="ECO:0007669"/>
    <property type="project" value="InterPro"/>
</dbReference>
<accession>A0AAR5Q8U6</accession>
<evidence type="ECO:0000256" key="4">
    <source>
        <dbReference type="SAM" id="SignalP"/>
    </source>
</evidence>
<name>A0AAR5Q8U6_DENPD</name>
<feature type="compositionally biased region" description="Gly residues" evidence="3">
    <location>
        <begin position="65"/>
        <end position="114"/>
    </location>
</feature>
<evidence type="ECO:0000313" key="6">
    <source>
        <dbReference type="EnsemblMetazoa" id="XP_019769649.1"/>
    </source>
</evidence>
<dbReference type="CDD" id="cd00190">
    <property type="entry name" value="Tryp_SPc"/>
    <property type="match status" value="1"/>
</dbReference>
<feature type="region of interest" description="Disordered" evidence="3">
    <location>
        <begin position="51"/>
        <end position="123"/>
    </location>
</feature>
<feature type="domain" description="Peptidase S1" evidence="5">
    <location>
        <begin position="141"/>
        <end position="398"/>
    </location>
</feature>
<evidence type="ECO:0000256" key="3">
    <source>
        <dbReference type="SAM" id="MobiDB-lite"/>
    </source>
</evidence>
<dbReference type="GeneID" id="109544069"/>
<dbReference type="PRINTS" id="PR00722">
    <property type="entry name" value="CHYMOTRYPSIN"/>
</dbReference>
<evidence type="ECO:0000259" key="5">
    <source>
        <dbReference type="PROSITE" id="PS50240"/>
    </source>
</evidence>
<dbReference type="AlphaFoldDB" id="A0AAR5Q8U6"/>
<dbReference type="InterPro" id="IPR001314">
    <property type="entry name" value="Peptidase_S1A"/>
</dbReference>
<evidence type="ECO:0000256" key="2">
    <source>
        <dbReference type="ARBA" id="ARBA00024195"/>
    </source>
</evidence>
<feature type="chain" id="PRO_5043938865" description="Peptidase S1 domain-containing protein" evidence="4">
    <location>
        <begin position="25"/>
        <end position="415"/>
    </location>
</feature>
<dbReference type="Gene3D" id="2.40.10.10">
    <property type="entry name" value="Trypsin-like serine proteases"/>
    <property type="match status" value="2"/>
</dbReference>
<organism evidence="6 7">
    <name type="scientific">Dendroctonus ponderosae</name>
    <name type="common">Mountain pine beetle</name>
    <dbReference type="NCBI Taxonomy" id="77166"/>
    <lineage>
        <taxon>Eukaryota</taxon>
        <taxon>Metazoa</taxon>
        <taxon>Ecdysozoa</taxon>
        <taxon>Arthropoda</taxon>
        <taxon>Hexapoda</taxon>
        <taxon>Insecta</taxon>
        <taxon>Pterygota</taxon>
        <taxon>Neoptera</taxon>
        <taxon>Endopterygota</taxon>
        <taxon>Coleoptera</taxon>
        <taxon>Polyphaga</taxon>
        <taxon>Cucujiformia</taxon>
        <taxon>Curculionidae</taxon>
        <taxon>Scolytinae</taxon>
        <taxon>Dendroctonus</taxon>
    </lineage>
</organism>
<reference evidence="6" key="2">
    <citation type="submission" date="2024-08" db="UniProtKB">
        <authorList>
            <consortium name="EnsemblMetazoa"/>
        </authorList>
    </citation>
    <scope>IDENTIFICATION</scope>
</reference>
<protein>
    <recommendedName>
        <fullName evidence="5">Peptidase S1 domain-containing protein</fullName>
    </recommendedName>
</protein>
<dbReference type="PROSITE" id="PS50240">
    <property type="entry name" value="TRYPSIN_DOM"/>
    <property type="match status" value="1"/>
</dbReference>
<sequence length="415" mass="42072">MAFCATKMCIKTIIFVAVFGLSYGQLQTRSYSCVIPSLCRDGSIIDPRILNPSGGGAASPNPLSGAGGGGGAMPSGGGGGAFPSGGGGGGAFPNGGGGGGGGGGAPPSGGGGSAPGAPTPSIGIITQGSDCSSGYIRCTLVTCGTPSTQPSTQDGIATQNAFPWQAFLINNNNVGVRNGYAGGGVLLDQYHVLTAAHKVTNLTSVSVSMGVYSTANSGNVQTVQVAQVWIHSNYDQTYLKNDVAVLRLATPFNINNNAMPICLPTSGRSYIGATSSSCIVSGWGQTSFRVDDAPTQSLKQVHVPIVTNDACTNSYSNVLGASNAAAYLDFPNEICAGGQNQLDACTQDGGSPLVCSDTAPTFNLVGLVLWGKDCGQSGRYGVYLNVPSYVSWIQCTIQCIQGQTTCSNCPSRRII</sequence>
<feature type="signal peptide" evidence="4">
    <location>
        <begin position="1"/>
        <end position="24"/>
    </location>
</feature>
<dbReference type="SUPFAM" id="SSF50494">
    <property type="entry name" value="Trypsin-like serine proteases"/>
    <property type="match status" value="1"/>
</dbReference>
<dbReference type="InterPro" id="IPR051487">
    <property type="entry name" value="Ser/Thr_Proteases_Immune/Dev"/>
</dbReference>
<dbReference type="PANTHER" id="PTHR24256">
    <property type="entry name" value="TRYPTASE-RELATED"/>
    <property type="match status" value="1"/>
</dbReference>
<dbReference type="SMART" id="SM00020">
    <property type="entry name" value="Tryp_SPc"/>
    <property type="match status" value="1"/>
</dbReference>
<comment type="similarity">
    <text evidence="2">Belongs to the peptidase S1 family. CLIP subfamily.</text>
</comment>